<dbReference type="InterPro" id="IPR018060">
    <property type="entry name" value="HTH_AraC"/>
</dbReference>
<reference evidence="5" key="1">
    <citation type="submission" date="2023-07" db="EMBL/GenBank/DDBJ databases">
        <title>Study on multiphase classification of strain Alteromonas salexigens isolated from the Yellow Sea.</title>
        <authorList>
            <person name="Sun L."/>
        </authorList>
    </citation>
    <scope>NUCLEOTIDE SEQUENCE [LARGE SCALE GENOMIC DNA]</scope>
    <source>
        <strain evidence="5">ASW11-19</strain>
    </source>
</reference>
<sequence length="370" mass="41741">MVHYTLFICTTLYVVVLIRFWVCHEQLPGRRWLLVAGLLWPLLLADEWLRYHQLSELAWLLGLSDFIAPLVMACGYRATKLLVLARPVSQRARLWIPAWITVLLQAATIFIPLEARQGWLDTSPVGQPLSWWPVYMVNMASGFAVLLYGILMTELVQQYHHYLNHQVVDTHRYRIRGLTTAAGLSVGLAFVSILVVTAAAFGFLPLANWQTLNHLVMAGGSIGVLFSLTASHVSSPSPLDYTVLEASEADQHAMRAALAKAERTIIEDKLYKPLGLTLRQFCQAADVDPTMLAVALRVQQQKSFRAWVFHYRFEYAKKVLLRSDIRLSRVTRRLGIDKDQRLCDALARHLQDPDPGRSPQATSTTKAVAE</sequence>
<comment type="caution">
    <text evidence="4">The sequence shown here is derived from an EMBL/GenBank/DDBJ whole genome shotgun (WGS) entry which is preliminary data.</text>
</comment>
<feature type="transmembrane region" description="Helical" evidence="2">
    <location>
        <begin position="94"/>
        <end position="111"/>
    </location>
</feature>
<feature type="transmembrane region" description="Helical" evidence="2">
    <location>
        <begin position="131"/>
        <end position="151"/>
    </location>
</feature>
<dbReference type="EMBL" id="JAOTJC010000002">
    <property type="protein sequence ID" value="MCU7553000.1"/>
    <property type="molecule type" value="Genomic_DNA"/>
</dbReference>
<feature type="compositionally biased region" description="Polar residues" evidence="1">
    <location>
        <begin position="359"/>
        <end position="370"/>
    </location>
</feature>
<feature type="domain" description="HTH araC/xylS-type" evidence="3">
    <location>
        <begin position="260"/>
        <end position="350"/>
    </location>
</feature>
<evidence type="ECO:0000259" key="3">
    <source>
        <dbReference type="PROSITE" id="PS01124"/>
    </source>
</evidence>
<feature type="transmembrane region" description="Helical" evidence="2">
    <location>
        <begin position="181"/>
        <end position="206"/>
    </location>
</feature>
<keyword evidence="2" id="KW-0812">Transmembrane</keyword>
<evidence type="ECO:0000256" key="2">
    <source>
        <dbReference type="SAM" id="Phobius"/>
    </source>
</evidence>
<keyword evidence="2" id="KW-1133">Transmembrane helix</keyword>
<accession>A0ABT2VIP0</accession>
<feature type="transmembrane region" description="Helical" evidence="2">
    <location>
        <begin position="32"/>
        <end position="51"/>
    </location>
</feature>
<evidence type="ECO:0000313" key="4">
    <source>
        <dbReference type="EMBL" id="MCU7553000.1"/>
    </source>
</evidence>
<organism evidence="4 5">
    <name type="scientific">Alteromonas salexigens</name>
    <dbReference type="NCBI Taxonomy" id="2982530"/>
    <lineage>
        <taxon>Bacteria</taxon>
        <taxon>Pseudomonadati</taxon>
        <taxon>Pseudomonadota</taxon>
        <taxon>Gammaproteobacteria</taxon>
        <taxon>Alteromonadales</taxon>
        <taxon>Alteromonadaceae</taxon>
        <taxon>Alteromonas/Salinimonas group</taxon>
        <taxon>Alteromonas</taxon>
    </lineage>
</organism>
<feature type="region of interest" description="Disordered" evidence="1">
    <location>
        <begin position="349"/>
        <end position="370"/>
    </location>
</feature>
<proteinExistence type="predicted"/>
<dbReference type="PROSITE" id="PS01124">
    <property type="entry name" value="HTH_ARAC_FAMILY_2"/>
    <property type="match status" value="1"/>
</dbReference>
<keyword evidence="5" id="KW-1185">Reference proteome</keyword>
<keyword evidence="2" id="KW-0472">Membrane</keyword>
<dbReference type="Proteomes" id="UP001209257">
    <property type="component" value="Unassembled WGS sequence"/>
</dbReference>
<protein>
    <submittedName>
        <fullName evidence="4">DNA mismatch repair protein</fullName>
    </submittedName>
</protein>
<dbReference type="Gene3D" id="1.10.10.60">
    <property type="entry name" value="Homeodomain-like"/>
    <property type="match status" value="1"/>
</dbReference>
<name>A0ABT2VIP0_9ALTE</name>
<feature type="transmembrane region" description="Helical" evidence="2">
    <location>
        <begin position="6"/>
        <end position="23"/>
    </location>
</feature>
<evidence type="ECO:0000256" key="1">
    <source>
        <dbReference type="SAM" id="MobiDB-lite"/>
    </source>
</evidence>
<gene>
    <name evidence="4" type="ORF">OCL06_00140</name>
</gene>
<dbReference type="RefSeq" id="WP_262991694.1">
    <property type="nucleotide sequence ID" value="NZ_JAOTJC010000002.1"/>
</dbReference>
<evidence type="ECO:0000313" key="5">
    <source>
        <dbReference type="Proteomes" id="UP001209257"/>
    </source>
</evidence>